<protein>
    <recommendedName>
        <fullName evidence="6">Transcription repressor</fullName>
    </recommendedName>
    <alternativeName>
        <fullName evidence="6">Ovate family protein</fullName>
    </alternativeName>
</protein>
<keyword evidence="5 6" id="KW-0539">Nucleus</keyword>
<sequence>MENRFRLKLSRMFRGSFGSCRTRNLSDVIEKSVLRPEESQSFHMIEPNNVPSKVRPFPSICGPNWSGPAQQIDTSCIMSTMDVMLPRAKLSERVSPFFKVDSYGGRRCPPASPVFPPNPFYELRSSNFRQRKSKNSAKMMSKRKTTKTQKSHKSRDYFAPFSSSSLDSNHSGWWFSSDDDDDGGEGQNGDVREDEMDNLFSSRSLSSDSSEPRRRRRNRRNGEPGRRRRASSDVGLVPLQGRVKDSFAVVKKSSDPHNDFRTSMVEMIVEKQIFAAKDLEQLLQCFLSLNSDHHHKVIVEVFTEILEALFSNWGS</sequence>
<dbReference type="AlphaFoldDB" id="A0A2P5BM30"/>
<reference evidence="10" key="1">
    <citation type="submission" date="2016-06" db="EMBL/GenBank/DDBJ databases">
        <title>Parallel loss of symbiosis genes in relatives of nitrogen-fixing non-legume Parasponia.</title>
        <authorList>
            <person name="Van Velzen R."/>
            <person name="Holmer R."/>
            <person name="Bu F."/>
            <person name="Rutten L."/>
            <person name="Van Zeijl A."/>
            <person name="Liu W."/>
            <person name="Santuari L."/>
            <person name="Cao Q."/>
            <person name="Sharma T."/>
            <person name="Shen D."/>
            <person name="Roswanjaya Y."/>
            <person name="Wardhani T."/>
            <person name="Kalhor M.S."/>
            <person name="Jansen J."/>
            <person name="Van den Hoogen J."/>
            <person name="Gungor B."/>
            <person name="Hartog M."/>
            <person name="Hontelez J."/>
            <person name="Verver J."/>
            <person name="Yang W.-C."/>
            <person name="Schijlen E."/>
            <person name="Repin R."/>
            <person name="Schilthuizen M."/>
            <person name="Schranz E."/>
            <person name="Heidstra R."/>
            <person name="Miyata K."/>
            <person name="Fedorova E."/>
            <person name="Kohlen W."/>
            <person name="Bisseling T."/>
            <person name="Smit S."/>
            <person name="Geurts R."/>
        </authorList>
    </citation>
    <scope>NUCLEOTIDE SEQUENCE [LARGE SCALE GENOMIC DNA]</scope>
    <source>
        <strain evidence="10">cv. RG33-2</strain>
    </source>
</reference>
<dbReference type="EMBL" id="JXTC01000493">
    <property type="protein sequence ID" value="PON49861.1"/>
    <property type="molecule type" value="Genomic_DNA"/>
</dbReference>
<dbReference type="PANTHER" id="PTHR33057">
    <property type="entry name" value="TRANSCRIPTION REPRESSOR OFP7-RELATED"/>
    <property type="match status" value="1"/>
</dbReference>
<dbReference type="OrthoDB" id="1928390at2759"/>
<keyword evidence="3 6" id="KW-0805">Transcription regulation</keyword>
<name>A0A2P5BM30_TREOI</name>
<dbReference type="PROSITE" id="PS51754">
    <property type="entry name" value="OVATE"/>
    <property type="match status" value="1"/>
</dbReference>
<feature type="compositionally biased region" description="Basic residues" evidence="7">
    <location>
        <begin position="129"/>
        <end position="153"/>
    </location>
</feature>
<accession>A0A2P5BM30</accession>
<evidence type="ECO:0000313" key="10">
    <source>
        <dbReference type="Proteomes" id="UP000237000"/>
    </source>
</evidence>
<dbReference type="Pfam" id="PF04844">
    <property type="entry name" value="Ovate"/>
    <property type="match status" value="1"/>
</dbReference>
<dbReference type="Proteomes" id="UP000237000">
    <property type="component" value="Unassembled WGS sequence"/>
</dbReference>
<evidence type="ECO:0000256" key="6">
    <source>
        <dbReference type="RuleBase" id="RU367028"/>
    </source>
</evidence>
<dbReference type="InParanoid" id="A0A2P5BM30"/>
<evidence type="ECO:0000256" key="7">
    <source>
        <dbReference type="SAM" id="MobiDB-lite"/>
    </source>
</evidence>
<evidence type="ECO:0000256" key="1">
    <source>
        <dbReference type="ARBA" id="ARBA00004123"/>
    </source>
</evidence>
<dbReference type="GO" id="GO:0005634">
    <property type="term" value="C:nucleus"/>
    <property type="evidence" value="ECO:0007669"/>
    <property type="project" value="UniProtKB-SubCell"/>
</dbReference>
<dbReference type="InterPro" id="IPR038933">
    <property type="entry name" value="Ovate"/>
</dbReference>
<evidence type="ECO:0000256" key="4">
    <source>
        <dbReference type="ARBA" id="ARBA00023163"/>
    </source>
</evidence>
<gene>
    <name evidence="9" type="ORF">TorRG33x02_316010</name>
</gene>
<dbReference type="InterPro" id="IPR006458">
    <property type="entry name" value="Ovate_C"/>
</dbReference>
<evidence type="ECO:0000256" key="2">
    <source>
        <dbReference type="ARBA" id="ARBA00022491"/>
    </source>
</evidence>
<organism evidence="9 10">
    <name type="scientific">Trema orientale</name>
    <name type="common">Charcoal tree</name>
    <name type="synonym">Celtis orientalis</name>
    <dbReference type="NCBI Taxonomy" id="63057"/>
    <lineage>
        <taxon>Eukaryota</taxon>
        <taxon>Viridiplantae</taxon>
        <taxon>Streptophyta</taxon>
        <taxon>Embryophyta</taxon>
        <taxon>Tracheophyta</taxon>
        <taxon>Spermatophyta</taxon>
        <taxon>Magnoliopsida</taxon>
        <taxon>eudicotyledons</taxon>
        <taxon>Gunneridae</taxon>
        <taxon>Pentapetalae</taxon>
        <taxon>rosids</taxon>
        <taxon>fabids</taxon>
        <taxon>Rosales</taxon>
        <taxon>Cannabaceae</taxon>
        <taxon>Trema</taxon>
    </lineage>
</organism>
<dbReference type="STRING" id="63057.A0A2P5BM30"/>
<dbReference type="PANTHER" id="PTHR33057:SF17">
    <property type="entry name" value="TRANSCRIPTION REPRESSOR OFP8"/>
    <property type="match status" value="1"/>
</dbReference>
<feature type="domain" description="OVATE" evidence="8">
    <location>
        <begin position="249"/>
        <end position="308"/>
    </location>
</feature>
<keyword evidence="10" id="KW-1185">Reference proteome</keyword>
<dbReference type="GO" id="GO:0045892">
    <property type="term" value="P:negative regulation of DNA-templated transcription"/>
    <property type="evidence" value="ECO:0007669"/>
    <property type="project" value="UniProtKB-UniRule"/>
</dbReference>
<evidence type="ECO:0000313" key="9">
    <source>
        <dbReference type="EMBL" id="PON49861.1"/>
    </source>
</evidence>
<comment type="caution">
    <text evidence="9">The sequence shown here is derived from an EMBL/GenBank/DDBJ whole genome shotgun (WGS) entry which is preliminary data.</text>
</comment>
<evidence type="ECO:0000256" key="5">
    <source>
        <dbReference type="ARBA" id="ARBA00023242"/>
    </source>
</evidence>
<feature type="region of interest" description="Disordered" evidence="7">
    <location>
        <begin position="122"/>
        <end position="166"/>
    </location>
</feature>
<evidence type="ECO:0000256" key="3">
    <source>
        <dbReference type="ARBA" id="ARBA00023015"/>
    </source>
</evidence>
<keyword evidence="4 6" id="KW-0804">Transcription</keyword>
<comment type="subcellular location">
    <subcellularLocation>
        <location evidence="1 6">Nucleus</location>
    </subcellularLocation>
</comment>
<keyword evidence="2 6" id="KW-0678">Repressor</keyword>
<dbReference type="NCBIfam" id="TIGR01568">
    <property type="entry name" value="A_thal_3678"/>
    <property type="match status" value="1"/>
</dbReference>
<proteinExistence type="predicted"/>
<comment type="function">
    <text evidence="6">Transcriptional repressor that regulates multiple aspects of plant growth and development.</text>
</comment>
<feature type="region of interest" description="Disordered" evidence="7">
    <location>
        <begin position="199"/>
        <end position="233"/>
    </location>
</feature>
<evidence type="ECO:0000259" key="8">
    <source>
        <dbReference type="PROSITE" id="PS51754"/>
    </source>
</evidence>